<feature type="region of interest" description="Disordered" evidence="1">
    <location>
        <begin position="57"/>
        <end position="79"/>
    </location>
</feature>
<reference evidence="5" key="1">
    <citation type="journal article" date="2015" name="Genome Announc.">
        <title>Draft genome sequence of the fungus Penicillium brasilianum MG11.</title>
        <authorList>
            <person name="Horn F."/>
            <person name="Linde J."/>
            <person name="Mattern D.J."/>
            <person name="Walther G."/>
            <person name="Guthke R."/>
            <person name="Brakhage A.A."/>
            <person name="Valiante V."/>
        </authorList>
    </citation>
    <scope>NUCLEOTIDE SEQUENCE [LARGE SCALE GENOMIC DNA]</scope>
    <source>
        <strain evidence="5">MG11</strain>
    </source>
</reference>
<evidence type="ECO:0000259" key="3">
    <source>
        <dbReference type="Pfam" id="PF13358"/>
    </source>
</evidence>
<dbReference type="InterPro" id="IPR002492">
    <property type="entry name" value="Transposase_Tc1-like"/>
</dbReference>
<proteinExistence type="predicted"/>
<feature type="compositionally biased region" description="Polar residues" evidence="1">
    <location>
        <begin position="1"/>
        <end position="26"/>
    </location>
</feature>
<gene>
    <name evidence="4" type="ORF">PMG11_10730</name>
</gene>
<dbReference type="InterPro" id="IPR038717">
    <property type="entry name" value="Tc1-like_DDE_dom"/>
</dbReference>
<dbReference type="GO" id="GO:0015074">
    <property type="term" value="P:DNA integration"/>
    <property type="evidence" value="ECO:0007669"/>
    <property type="project" value="InterPro"/>
</dbReference>
<dbReference type="GO" id="GO:0003677">
    <property type="term" value="F:DNA binding"/>
    <property type="evidence" value="ECO:0007669"/>
    <property type="project" value="InterPro"/>
</dbReference>
<dbReference type="Proteomes" id="UP000042958">
    <property type="component" value="Unassembled WGS sequence"/>
</dbReference>
<dbReference type="PANTHER" id="PTHR23022">
    <property type="entry name" value="TRANSPOSABLE ELEMENT-RELATED"/>
    <property type="match status" value="1"/>
</dbReference>
<dbReference type="Gene3D" id="3.30.420.10">
    <property type="entry name" value="Ribonuclease H-like superfamily/Ribonuclease H"/>
    <property type="match status" value="1"/>
</dbReference>
<feature type="region of interest" description="Disordered" evidence="1">
    <location>
        <begin position="1"/>
        <end position="31"/>
    </location>
</feature>
<dbReference type="OrthoDB" id="4349822at2759"/>
<feature type="domain" description="Transposase Tc1-like" evidence="2">
    <location>
        <begin position="95"/>
        <end position="156"/>
    </location>
</feature>
<dbReference type="AlphaFoldDB" id="A0A0F7U010"/>
<dbReference type="InterPro" id="IPR009057">
    <property type="entry name" value="Homeodomain-like_sf"/>
</dbReference>
<organism evidence="4 5">
    <name type="scientific">Penicillium brasilianum</name>
    <dbReference type="NCBI Taxonomy" id="104259"/>
    <lineage>
        <taxon>Eukaryota</taxon>
        <taxon>Fungi</taxon>
        <taxon>Dikarya</taxon>
        <taxon>Ascomycota</taxon>
        <taxon>Pezizomycotina</taxon>
        <taxon>Eurotiomycetes</taxon>
        <taxon>Eurotiomycetidae</taxon>
        <taxon>Eurotiales</taxon>
        <taxon>Aspergillaceae</taxon>
        <taxon>Penicillium</taxon>
    </lineage>
</organism>
<dbReference type="Pfam" id="PF13358">
    <property type="entry name" value="DDE_3"/>
    <property type="match status" value="1"/>
</dbReference>
<protein>
    <recommendedName>
        <fullName evidence="6">Transposable element tc1 transposase</fullName>
    </recommendedName>
</protein>
<dbReference type="SUPFAM" id="SSF46689">
    <property type="entry name" value="Homeodomain-like"/>
    <property type="match status" value="1"/>
</dbReference>
<dbReference type="STRING" id="104259.A0A0F7U010"/>
<evidence type="ECO:0000313" key="4">
    <source>
        <dbReference type="EMBL" id="CEJ62223.1"/>
    </source>
</evidence>
<accession>A0A0F7U010</accession>
<evidence type="ECO:0000256" key="1">
    <source>
        <dbReference type="SAM" id="MobiDB-lite"/>
    </source>
</evidence>
<dbReference type="Pfam" id="PF01498">
    <property type="entry name" value="HTH_Tnp_Tc3_2"/>
    <property type="match status" value="1"/>
</dbReference>
<dbReference type="PANTHER" id="PTHR23022:SF119">
    <property type="entry name" value="TC1-LIKE TRANSPOSASE DDE DOMAIN-CONTAINING PROTEIN"/>
    <property type="match status" value="1"/>
</dbReference>
<dbReference type="InterPro" id="IPR052338">
    <property type="entry name" value="Transposase_5"/>
</dbReference>
<evidence type="ECO:0000313" key="5">
    <source>
        <dbReference type="Proteomes" id="UP000042958"/>
    </source>
</evidence>
<keyword evidence="5" id="KW-1185">Reference proteome</keyword>
<dbReference type="InterPro" id="IPR036397">
    <property type="entry name" value="RNaseH_sf"/>
</dbReference>
<dbReference type="GO" id="GO:0006313">
    <property type="term" value="P:DNA transposition"/>
    <property type="evidence" value="ECO:0007669"/>
    <property type="project" value="InterPro"/>
</dbReference>
<evidence type="ECO:0000259" key="2">
    <source>
        <dbReference type="Pfam" id="PF01498"/>
    </source>
</evidence>
<feature type="domain" description="Tc1-like transposase DDE" evidence="3">
    <location>
        <begin position="166"/>
        <end position="306"/>
    </location>
</feature>
<dbReference type="EMBL" id="CDHK01000014">
    <property type="protein sequence ID" value="CEJ62223.1"/>
    <property type="molecule type" value="Genomic_DNA"/>
</dbReference>
<evidence type="ECO:0008006" key="6">
    <source>
        <dbReference type="Google" id="ProtNLM"/>
    </source>
</evidence>
<name>A0A0F7U010_PENBI</name>
<sequence length="306" mass="36111">MEINDQACNEISYQSSDQAPRTPSQKATRDQRIAARTLRAQRYTYAQIASKLGITQRQVQKACSDERPTPRKACGRSRKLSEEQLDEIIEFISSSKETRRMPYSRVIQELQLPVSPETLRRALARRGYHRCKALRKPPLSDRTRALRLIWALEHVNWTREQWEKVLWTDETWVTSIYHRRIYVTRRSGEEFDDTCVRERISHAPGWMFWGSFYGNEKGPCLFWEKEWGSITSAQYTERIVPLIDGMVTMARNHLNKHLIVMQDGAPSHRNLLTIEELHERGIYPIDWPPYSPDLNPIEQLWDWIKD</sequence>